<organism evidence="1 2">
    <name type="scientific">Kineobactrum sediminis</name>
    <dbReference type="NCBI Taxonomy" id="1905677"/>
    <lineage>
        <taxon>Bacteria</taxon>
        <taxon>Pseudomonadati</taxon>
        <taxon>Pseudomonadota</taxon>
        <taxon>Gammaproteobacteria</taxon>
        <taxon>Cellvibrionales</taxon>
        <taxon>Halieaceae</taxon>
        <taxon>Kineobactrum</taxon>
    </lineage>
</organism>
<evidence type="ECO:0000313" key="2">
    <source>
        <dbReference type="Proteomes" id="UP000234845"/>
    </source>
</evidence>
<dbReference type="RefSeq" id="WP_101522779.1">
    <property type="nucleotide sequence ID" value="NZ_PKLZ01000016.1"/>
</dbReference>
<accession>A0A2N5XYG9</accession>
<proteinExistence type="predicted"/>
<keyword evidence="2" id="KW-1185">Reference proteome</keyword>
<dbReference type="EMBL" id="PKLZ01000016">
    <property type="protein sequence ID" value="PLW81188.1"/>
    <property type="molecule type" value="Genomic_DNA"/>
</dbReference>
<comment type="caution">
    <text evidence="1">The sequence shown here is derived from an EMBL/GenBank/DDBJ whole genome shotgun (WGS) entry which is preliminary data.</text>
</comment>
<gene>
    <name evidence="1" type="ORF">CWI75_17295</name>
</gene>
<dbReference type="AlphaFoldDB" id="A0A2N5XYG9"/>
<protein>
    <submittedName>
        <fullName evidence="1">Uncharacterized protein</fullName>
    </submittedName>
</protein>
<dbReference type="Proteomes" id="UP000234845">
    <property type="component" value="Unassembled WGS sequence"/>
</dbReference>
<evidence type="ECO:0000313" key="1">
    <source>
        <dbReference type="EMBL" id="PLW81188.1"/>
    </source>
</evidence>
<dbReference type="OrthoDB" id="6195511at2"/>
<name>A0A2N5XYG9_9GAMM</name>
<sequence length="207" mass="22154">MSEQQDKQTPEVSGGDAQMDARRRKLVALGASSSLLLTIASRPAWASGTMCSPSAMASANLSGQDTFEGCGISAGWWQSPNGKLQWPEPVYLTSLFIPIFGEVKLKGKSEVLFAGQTLENVIDTNGRSTANPANIGMHLVAAYLNALTFPPGGPNPVGYMYTAAQVVMMYSGLSVISGGAPEAEFRKLKEDLEYANNLYDKWTAKPL</sequence>
<reference evidence="2" key="1">
    <citation type="submission" date="2017-11" db="EMBL/GenBank/DDBJ databases">
        <title>The draft genome sequence of Chromatocurvus sp. F02.</title>
        <authorList>
            <person name="Du Z.-J."/>
            <person name="Chang Y.-Q."/>
        </authorList>
    </citation>
    <scope>NUCLEOTIDE SEQUENCE [LARGE SCALE GENOMIC DNA]</scope>
    <source>
        <strain evidence="2">F02</strain>
    </source>
</reference>